<dbReference type="InterPro" id="IPR029058">
    <property type="entry name" value="AB_hydrolase_fold"/>
</dbReference>
<evidence type="ECO:0000259" key="2">
    <source>
        <dbReference type="Pfam" id="PF00561"/>
    </source>
</evidence>
<evidence type="ECO:0000313" key="3">
    <source>
        <dbReference type="EMBL" id="QQD17993.1"/>
    </source>
</evidence>
<dbReference type="PRINTS" id="PR00412">
    <property type="entry name" value="EPOXHYDRLASE"/>
</dbReference>
<dbReference type="RefSeq" id="WP_198569491.1">
    <property type="nucleotide sequence ID" value="NZ_CP066167.1"/>
</dbReference>
<dbReference type="EMBL" id="CP066167">
    <property type="protein sequence ID" value="QQD17993.1"/>
    <property type="molecule type" value="Genomic_DNA"/>
</dbReference>
<keyword evidence="1 3" id="KW-0378">Hydrolase</keyword>
<reference evidence="3 4" key="1">
    <citation type="submission" date="2020-12" db="EMBL/GenBank/DDBJ databases">
        <authorList>
            <person name="Shan Y."/>
        </authorList>
    </citation>
    <scope>NUCLEOTIDE SEQUENCE [LARGE SCALE GENOMIC DNA]</scope>
    <source>
        <strain evidence="4">csc3.9</strain>
    </source>
</reference>
<evidence type="ECO:0000256" key="1">
    <source>
        <dbReference type="ARBA" id="ARBA00022801"/>
    </source>
</evidence>
<dbReference type="Gene3D" id="3.40.50.1820">
    <property type="entry name" value="alpha/beta hydrolase"/>
    <property type="match status" value="1"/>
</dbReference>
<feature type="domain" description="AB hydrolase-1" evidence="2">
    <location>
        <begin position="25"/>
        <end position="277"/>
    </location>
</feature>
<keyword evidence="4" id="KW-1185">Reference proteome</keyword>
<dbReference type="SUPFAM" id="SSF53474">
    <property type="entry name" value="alpha/beta-Hydrolases"/>
    <property type="match status" value="1"/>
</dbReference>
<organism evidence="3 4">
    <name type="scientific">Spongiibacter nanhainus</name>
    <dbReference type="NCBI Taxonomy" id="2794344"/>
    <lineage>
        <taxon>Bacteria</taxon>
        <taxon>Pseudomonadati</taxon>
        <taxon>Pseudomonadota</taxon>
        <taxon>Gammaproteobacteria</taxon>
        <taxon>Cellvibrionales</taxon>
        <taxon>Spongiibacteraceae</taxon>
        <taxon>Spongiibacter</taxon>
    </lineage>
</organism>
<name>A0A7T4UQB3_9GAMM</name>
<dbReference type="Pfam" id="PF00561">
    <property type="entry name" value="Abhydrolase_1"/>
    <property type="match status" value="1"/>
</dbReference>
<gene>
    <name evidence="3" type="ORF">I6N98_16880</name>
</gene>
<evidence type="ECO:0000313" key="4">
    <source>
        <dbReference type="Proteomes" id="UP000596063"/>
    </source>
</evidence>
<accession>A0A7T4UQB3</accession>
<dbReference type="GO" id="GO:0016787">
    <property type="term" value="F:hydrolase activity"/>
    <property type="evidence" value="ECO:0007669"/>
    <property type="project" value="UniProtKB-KW"/>
</dbReference>
<sequence>MQKSRRLNSNGVNLHIAEWGNPEQPTLLMVHGYPDSMQVWRDVADKLSTHLHVVAYDVRGAGLSDTPTARGAYSLPQLATDLKLVIEELSPDKPIHLLAHDWGSIQSWEVVTDPGMSSRIASFTSISGPCLDHVGHWMRSRLRSGKLVEFSQALKQLASSWYIGFFQLPLLPSLLWRFGLLKAWPLLLKRSEGIQKQNTRAEALRKNALNGIQLYRENVALRLRAPRDRHTDIPVQLIVPTRDKFLRPPLYQDMGQWVTTLQRIDIDAGHWLPLSHPDWLAERVLAFVQSSPPDKVVGRQP</sequence>
<dbReference type="InterPro" id="IPR000073">
    <property type="entry name" value="AB_hydrolase_1"/>
</dbReference>
<protein>
    <submittedName>
        <fullName evidence="3">Alpha/beta fold hydrolase</fullName>
    </submittedName>
</protein>
<dbReference type="PANTHER" id="PTHR43329">
    <property type="entry name" value="EPOXIDE HYDROLASE"/>
    <property type="match status" value="1"/>
</dbReference>
<dbReference type="KEGG" id="snan:I6N98_16880"/>
<dbReference type="Proteomes" id="UP000596063">
    <property type="component" value="Chromosome"/>
</dbReference>
<proteinExistence type="predicted"/>
<dbReference type="AlphaFoldDB" id="A0A7T4UQB3"/>
<dbReference type="InterPro" id="IPR000639">
    <property type="entry name" value="Epox_hydrolase-like"/>
</dbReference>